<dbReference type="GO" id="GO:0015074">
    <property type="term" value="P:DNA integration"/>
    <property type="evidence" value="ECO:0007669"/>
    <property type="project" value="InterPro"/>
</dbReference>
<name>A0A914UKE9_9BILA</name>
<protein>
    <submittedName>
        <fullName evidence="4">Integrase catalytic domain-containing protein</fullName>
    </submittedName>
</protein>
<dbReference type="PROSITE" id="PS50994">
    <property type="entry name" value="INTEGRASE"/>
    <property type="match status" value="1"/>
</dbReference>
<dbReference type="Gene3D" id="3.30.420.10">
    <property type="entry name" value="Ribonuclease H-like superfamily/Ribonuclease H"/>
    <property type="match status" value="1"/>
</dbReference>
<feature type="compositionally biased region" description="Basic residues" evidence="1">
    <location>
        <begin position="263"/>
        <end position="275"/>
    </location>
</feature>
<evidence type="ECO:0000256" key="1">
    <source>
        <dbReference type="SAM" id="MobiDB-lite"/>
    </source>
</evidence>
<feature type="domain" description="Integrase catalytic" evidence="2">
    <location>
        <begin position="1"/>
        <end position="104"/>
    </location>
</feature>
<accession>A0A914UKE9</accession>
<dbReference type="GO" id="GO:0003676">
    <property type="term" value="F:nucleic acid binding"/>
    <property type="evidence" value="ECO:0007669"/>
    <property type="project" value="InterPro"/>
</dbReference>
<reference evidence="4" key="1">
    <citation type="submission" date="2022-11" db="UniProtKB">
        <authorList>
            <consortium name="WormBaseParasite"/>
        </authorList>
    </citation>
    <scope>IDENTIFICATION</scope>
</reference>
<dbReference type="AlphaFoldDB" id="A0A914UKE9"/>
<dbReference type="InterPro" id="IPR036397">
    <property type="entry name" value="RNaseH_sf"/>
</dbReference>
<evidence type="ECO:0000313" key="3">
    <source>
        <dbReference type="Proteomes" id="UP000887566"/>
    </source>
</evidence>
<dbReference type="PANTHER" id="PTHR37984:SF5">
    <property type="entry name" value="PROTEIN NYNRIN-LIKE"/>
    <property type="match status" value="1"/>
</dbReference>
<feature type="region of interest" description="Disordered" evidence="1">
    <location>
        <begin position="251"/>
        <end position="275"/>
    </location>
</feature>
<proteinExistence type="predicted"/>
<dbReference type="InterPro" id="IPR001584">
    <property type="entry name" value="Integrase_cat-core"/>
</dbReference>
<keyword evidence="3" id="KW-1185">Reference proteome</keyword>
<dbReference type="PANTHER" id="PTHR37984">
    <property type="entry name" value="PROTEIN CBG26694"/>
    <property type="match status" value="1"/>
</dbReference>
<dbReference type="Proteomes" id="UP000887566">
    <property type="component" value="Unplaced"/>
</dbReference>
<organism evidence="3 4">
    <name type="scientific">Plectus sambesii</name>
    <dbReference type="NCBI Taxonomy" id="2011161"/>
    <lineage>
        <taxon>Eukaryota</taxon>
        <taxon>Metazoa</taxon>
        <taxon>Ecdysozoa</taxon>
        <taxon>Nematoda</taxon>
        <taxon>Chromadorea</taxon>
        <taxon>Plectida</taxon>
        <taxon>Plectina</taxon>
        <taxon>Plectoidea</taxon>
        <taxon>Plectidae</taxon>
        <taxon>Plectus</taxon>
    </lineage>
</organism>
<dbReference type="SUPFAM" id="SSF53098">
    <property type="entry name" value="Ribonuclease H-like"/>
    <property type="match status" value="1"/>
</dbReference>
<dbReference type="InterPro" id="IPR012337">
    <property type="entry name" value="RNaseH-like_sf"/>
</dbReference>
<evidence type="ECO:0000259" key="2">
    <source>
        <dbReference type="PROSITE" id="PS50994"/>
    </source>
</evidence>
<dbReference type="WBParaSite" id="PSAMB.scaffold1077size36295.g11095.t1">
    <property type="protein sequence ID" value="PSAMB.scaffold1077size36295.g11095.t1"/>
    <property type="gene ID" value="PSAMB.scaffold1077size36295.g11095"/>
</dbReference>
<dbReference type="InterPro" id="IPR050951">
    <property type="entry name" value="Retrovirus_Pol_polyprotein"/>
</dbReference>
<evidence type="ECO:0000313" key="4">
    <source>
        <dbReference type="WBParaSite" id="PSAMB.scaffold1077size36295.g11095.t1"/>
    </source>
</evidence>
<sequence>MESICRLGPPSVLISDRARNLNSSIINGMCQLIECDKRKSTAYHPMTDGTSERFIRTLNQMLGFLVSEQQTDWDRQLKYCAFAFRTAVCHATGFSPYRLTYGRTAHLPIENWLSVPHRQFKPDYPDFVTELRYDLARVFQQATKRLNQDKELQATSYNRKASESQLKISDYVYLEVKQFPSKLQKKWLPKYTGPFQCIEINSPNVTIETTERGLPQRQIVHESRLRKATKAIFPTDYAMPTDTLENENNEITAAKEDQSSHSPPRRYNLRKRKTT</sequence>